<name>A0A2N3I3D1_9BACT</name>
<dbReference type="RefSeq" id="WP_218972129.1">
    <property type="nucleotide sequence ID" value="NZ_MVDD01000002.1"/>
</dbReference>
<dbReference type="Gene3D" id="1.10.287.1120">
    <property type="entry name" value="Bipartite methylase S protein"/>
    <property type="match status" value="1"/>
</dbReference>
<dbReference type="AlphaFoldDB" id="A0A2N3I3D1"/>
<evidence type="ECO:0000313" key="5">
    <source>
        <dbReference type="EMBL" id="PKQ64812.1"/>
    </source>
</evidence>
<organism evidence="5 6">
    <name type="scientific">Labilibaculum filiforme</name>
    <dbReference type="NCBI Taxonomy" id="1940526"/>
    <lineage>
        <taxon>Bacteria</taxon>
        <taxon>Pseudomonadati</taxon>
        <taxon>Bacteroidota</taxon>
        <taxon>Bacteroidia</taxon>
        <taxon>Marinilabiliales</taxon>
        <taxon>Marinifilaceae</taxon>
        <taxon>Labilibaculum</taxon>
    </lineage>
</organism>
<dbReference type="EMBL" id="MVDD01000002">
    <property type="protein sequence ID" value="PKQ64812.1"/>
    <property type="molecule type" value="Genomic_DNA"/>
</dbReference>
<dbReference type="Pfam" id="PF01420">
    <property type="entry name" value="Methylase_S"/>
    <property type="match status" value="2"/>
</dbReference>
<dbReference type="Gene3D" id="3.90.220.20">
    <property type="entry name" value="DNA methylase specificity domains"/>
    <property type="match status" value="2"/>
</dbReference>
<keyword evidence="6" id="KW-1185">Reference proteome</keyword>
<evidence type="ECO:0000313" key="6">
    <source>
        <dbReference type="Proteomes" id="UP000233535"/>
    </source>
</evidence>
<keyword evidence="3" id="KW-0238">DNA-binding</keyword>
<dbReference type="GO" id="GO:0003677">
    <property type="term" value="F:DNA binding"/>
    <property type="evidence" value="ECO:0007669"/>
    <property type="project" value="UniProtKB-KW"/>
</dbReference>
<dbReference type="Proteomes" id="UP000233535">
    <property type="component" value="Unassembled WGS sequence"/>
</dbReference>
<evidence type="ECO:0000256" key="1">
    <source>
        <dbReference type="ARBA" id="ARBA00010923"/>
    </source>
</evidence>
<dbReference type="InterPro" id="IPR052021">
    <property type="entry name" value="Type-I_RS_S_subunit"/>
</dbReference>
<evidence type="ECO:0000259" key="4">
    <source>
        <dbReference type="Pfam" id="PF01420"/>
    </source>
</evidence>
<sequence>MSKDIRKPAPNETKGLVPELRFPEFVEDGEWIDSTIEEISSISSGGTPSRSKPQYWNGEIPWVSTTLINYNKIRTANEFITELGLKNSSTKMFPKGTILMAMYGQGKTRGKVAVLDIKAAINQACAAISLKKGMNIEFVFQNLSARYEEIRKISNEGGQKNLSSTLIKKIPFIYPRIESEEQQKIANCLSSLDHLITAETDKLDQLKNHKKGLLQQLFPANGETKPLVRFPEFVGDGEWEEKELSVALDGKSSQIAKNKLEIVDDGFPIYGADGLIGCINSFTQKEDYIAIVKDGSGVGNLFYYEGKSSLLGTLTYLISKNEKNYKIKWLYYLLHTVSFNPFVKGSGIPHIYYKDYSKLLVLIPKDPEEQQKITNCLSSADDLITAQTTKIEALKTHKKGLMQQLFPNINELAI</sequence>
<evidence type="ECO:0000256" key="2">
    <source>
        <dbReference type="ARBA" id="ARBA00022747"/>
    </source>
</evidence>
<dbReference type="CDD" id="cd17287">
    <property type="entry name" value="RMtype1_S_EcoN10ORF171P_TRD2-CR2_like"/>
    <property type="match status" value="1"/>
</dbReference>
<feature type="domain" description="Type I restriction modification DNA specificity" evidence="4">
    <location>
        <begin position="30"/>
        <end position="207"/>
    </location>
</feature>
<dbReference type="SUPFAM" id="SSF116734">
    <property type="entry name" value="DNA methylase specificity domain"/>
    <property type="match status" value="2"/>
</dbReference>
<gene>
    <name evidence="5" type="ORF">BZG02_02880</name>
</gene>
<keyword evidence="2" id="KW-0680">Restriction system</keyword>
<proteinExistence type="inferred from homology"/>
<dbReference type="PANTHER" id="PTHR30408:SF12">
    <property type="entry name" value="TYPE I RESTRICTION ENZYME MJAVIII SPECIFICITY SUBUNIT"/>
    <property type="match status" value="1"/>
</dbReference>
<dbReference type="PANTHER" id="PTHR30408">
    <property type="entry name" value="TYPE-1 RESTRICTION ENZYME ECOKI SPECIFICITY PROTEIN"/>
    <property type="match status" value="1"/>
</dbReference>
<dbReference type="InterPro" id="IPR000055">
    <property type="entry name" value="Restrct_endonuc_typeI_TRD"/>
</dbReference>
<comment type="similarity">
    <text evidence="1">Belongs to the type-I restriction system S methylase family.</text>
</comment>
<dbReference type="InterPro" id="IPR044946">
    <property type="entry name" value="Restrct_endonuc_typeI_TRD_sf"/>
</dbReference>
<comment type="caution">
    <text evidence="5">The sequence shown here is derived from an EMBL/GenBank/DDBJ whole genome shotgun (WGS) entry which is preliminary data.</text>
</comment>
<feature type="domain" description="Type I restriction modification DNA specificity" evidence="4">
    <location>
        <begin position="256"/>
        <end position="395"/>
    </location>
</feature>
<evidence type="ECO:0000256" key="3">
    <source>
        <dbReference type="ARBA" id="ARBA00023125"/>
    </source>
</evidence>
<protein>
    <recommendedName>
        <fullName evidence="4">Type I restriction modification DNA specificity domain-containing protein</fullName>
    </recommendedName>
</protein>
<accession>A0A2N3I3D1</accession>
<reference evidence="5 6" key="1">
    <citation type="journal article" date="2017" name="Front. Microbiol.">
        <title>Labilibaculum manganireducens gen. nov., sp. nov. and Labilibaculum filiforme sp. nov., Novel Bacteroidetes Isolated from Subsurface Sediments of the Baltic Sea.</title>
        <authorList>
            <person name="Vandieken V."/>
            <person name="Marshall I.P."/>
            <person name="Niemann H."/>
            <person name="Engelen B."/>
            <person name="Cypionka H."/>
        </authorList>
    </citation>
    <scope>NUCLEOTIDE SEQUENCE [LARGE SCALE GENOMIC DNA]</scope>
    <source>
        <strain evidence="5 6">59.16B</strain>
    </source>
</reference>
<dbReference type="GO" id="GO:0009307">
    <property type="term" value="P:DNA restriction-modification system"/>
    <property type="evidence" value="ECO:0007669"/>
    <property type="project" value="UniProtKB-KW"/>
</dbReference>